<keyword evidence="2" id="KW-1185">Reference proteome</keyword>
<comment type="caution">
    <text evidence="1">The sequence shown here is derived from an EMBL/GenBank/DDBJ whole genome shotgun (WGS) entry which is preliminary data.</text>
</comment>
<gene>
    <name evidence="1" type="ORF">CspeluHIS016_0208310</name>
</gene>
<reference evidence="1" key="1">
    <citation type="journal article" date="2023" name="BMC Genomics">
        <title>Chromosome-level genome assemblies of Cutaneotrichosporon spp. (Trichosporonales, Basidiomycota) reveal imbalanced evolution between nucleotide sequences and chromosome synteny.</title>
        <authorList>
            <person name="Kobayashi Y."/>
            <person name="Kayamori A."/>
            <person name="Aoki K."/>
            <person name="Shiwa Y."/>
            <person name="Matsutani M."/>
            <person name="Fujita N."/>
            <person name="Sugita T."/>
            <person name="Iwasaki W."/>
            <person name="Tanaka N."/>
            <person name="Takashima M."/>
        </authorList>
    </citation>
    <scope>NUCLEOTIDE SEQUENCE</scope>
    <source>
        <strain evidence="1">HIS016</strain>
    </source>
</reference>
<organism evidence="1 2">
    <name type="scientific">Cutaneotrichosporon spelunceum</name>
    <dbReference type="NCBI Taxonomy" id="1672016"/>
    <lineage>
        <taxon>Eukaryota</taxon>
        <taxon>Fungi</taxon>
        <taxon>Dikarya</taxon>
        <taxon>Basidiomycota</taxon>
        <taxon>Agaricomycotina</taxon>
        <taxon>Tremellomycetes</taxon>
        <taxon>Trichosporonales</taxon>
        <taxon>Trichosporonaceae</taxon>
        <taxon>Cutaneotrichosporon</taxon>
    </lineage>
</organism>
<dbReference type="Proteomes" id="UP001222932">
    <property type="component" value="Unassembled WGS sequence"/>
</dbReference>
<accession>A0AAD3YA90</accession>
<reference evidence="1" key="2">
    <citation type="submission" date="2023-06" db="EMBL/GenBank/DDBJ databases">
        <authorList>
            <person name="Kobayashi Y."/>
            <person name="Kayamori A."/>
            <person name="Aoki K."/>
            <person name="Shiwa Y."/>
            <person name="Fujita N."/>
            <person name="Sugita T."/>
            <person name="Iwasaki W."/>
            <person name="Tanaka N."/>
            <person name="Takashima M."/>
        </authorList>
    </citation>
    <scope>NUCLEOTIDE SEQUENCE</scope>
    <source>
        <strain evidence="1">HIS016</strain>
    </source>
</reference>
<dbReference type="EMBL" id="BTCM01000002">
    <property type="protein sequence ID" value="GMK55775.1"/>
    <property type="molecule type" value="Genomic_DNA"/>
</dbReference>
<sequence length="239" mass="26129">MVRAWQTVRVVRPLYLRPSAALRHSSTSTQTSCTRWLVRPPSPAAPRECPTPLVLLRTPGLGYGASPESSEPWKVWADMFALRGYTTVEVDVGVSVPLVAESEQAGIKQAADTLDAQLRRLLVPFAPVIIASGPACLVAQAYVSDYRAGGLVVLEPPPDEDPRAEAKPFAWPAFRFEPRFPILVMPPPGGEEGVRTSRLGMQALDEPGGRGVSVIVEKDGPRGEETRMDVERWLDWSGY</sequence>
<proteinExistence type="predicted"/>
<name>A0AAD3YA90_9TREE</name>
<dbReference type="InterPro" id="IPR029058">
    <property type="entry name" value="AB_hydrolase_fold"/>
</dbReference>
<dbReference type="AlphaFoldDB" id="A0AAD3YA90"/>
<dbReference type="SUPFAM" id="SSF53474">
    <property type="entry name" value="alpha/beta-Hydrolases"/>
    <property type="match status" value="1"/>
</dbReference>
<evidence type="ECO:0000313" key="1">
    <source>
        <dbReference type="EMBL" id="GMK55775.1"/>
    </source>
</evidence>
<evidence type="ECO:0000313" key="2">
    <source>
        <dbReference type="Proteomes" id="UP001222932"/>
    </source>
</evidence>
<evidence type="ECO:0008006" key="3">
    <source>
        <dbReference type="Google" id="ProtNLM"/>
    </source>
</evidence>
<protein>
    <recommendedName>
        <fullName evidence="3">Alpha/beta-hydrolase</fullName>
    </recommendedName>
</protein>